<reference evidence="2 3" key="1">
    <citation type="journal article" date="2013" name="PLoS Genet.">
        <title>The genome and development-dependent transcriptomes of Pyronema confluens: a window into fungal evolution.</title>
        <authorList>
            <person name="Traeger S."/>
            <person name="Altegoer F."/>
            <person name="Freitag M."/>
            <person name="Gabaldon T."/>
            <person name="Kempken F."/>
            <person name="Kumar A."/>
            <person name="Marcet-Houben M."/>
            <person name="Poggeler S."/>
            <person name="Stajich J.E."/>
            <person name="Nowrousian M."/>
        </authorList>
    </citation>
    <scope>NUCLEOTIDE SEQUENCE [LARGE SCALE GENOMIC DNA]</scope>
    <source>
        <strain evidence="3">CBS 100304</strain>
        <tissue evidence="2">Vegetative mycelium</tissue>
    </source>
</reference>
<name>U4KWT0_PYROM</name>
<evidence type="ECO:0000256" key="1">
    <source>
        <dbReference type="SAM" id="MobiDB-lite"/>
    </source>
</evidence>
<feature type="compositionally biased region" description="Polar residues" evidence="1">
    <location>
        <begin position="7"/>
        <end position="21"/>
    </location>
</feature>
<keyword evidence="3" id="KW-1185">Reference proteome</keyword>
<gene>
    <name evidence="2" type="ORF">PCON_05584</name>
</gene>
<dbReference type="Proteomes" id="UP000018144">
    <property type="component" value="Unassembled WGS sequence"/>
</dbReference>
<organism evidence="2 3">
    <name type="scientific">Pyronema omphalodes (strain CBS 100304)</name>
    <name type="common">Pyronema confluens</name>
    <dbReference type="NCBI Taxonomy" id="1076935"/>
    <lineage>
        <taxon>Eukaryota</taxon>
        <taxon>Fungi</taxon>
        <taxon>Dikarya</taxon>
        <taxon>Ascomycota</taxon>
        <taxon>Pezizomycotina</taxon>
        <taxon>Pezizomycetes</taxon>
        <taxon>Pezizales</taxon>
        <taxon>Pyronemataceae</taxon>
        <taxon>Pyronema</taxon>
    </lineage>
</organism>
<sequence length="67" mass="7453">MEPPAPTNDTTTSSQEVSQASLTLDRATTVLDEWDLRSTPRMVDSRVLRPLDDIYENCMQGKPATSI</sequence>
<accession>U4KWT0</accession>
<evidence type="ECO:0000313" key="2">
    <source>
        <dbReference type="EMBL" id="CCX05997.1"/>
    </source>
</evidence>
<dbReference type="EMBL" id="HF935278">
    <property type="protein sequence ID" value="CCX05997.1"/>
    <property type="molecule type" value="Genomic_DNA"/>
</dbReference>
<proteinExistence type="predicted"/>
<evidence type="ECO:0000313" key="3">
    <source>
        <dbReference type="Proteomes" id="UP000018144"/>
    </source>
</evidence>
<feature type="region of interest" description="Disordered" evidence="1">
    <location>
        <begin position="1"/>
        <end position="21"/>
    </location>
</feature>
<protein>
    <submittedName>
        <fullName evidence="2">Uncharacterized protein</fullName>
    </submittedName>
</protein>
<dbReference type="AlphaFoldDB" id="U4KWT0"/>